<evidence type="ECO:0000313" key="2">
    <source>
        <dbReference type="Proteomes" id="UP000703269"/>
    </source>
</evidence>
<comment type="caution">
    <text evidence="1">The sequence shown here is derived from an EMBL/GenBank/DDBJ whole genome shotgun (WGS) entry which is preliminary data.</text>
</comment>
<dbReference type="AlphaFoldDB" id="A0A9P3L775"/>
<reference evidence="1 2" key="1">
    <citation type="submission" date="2021-08" db="EMBL/GenBank/DDBJ databases">
        <title>Draft Genome Sequence of Phanerochaete sordida strain YK-624.</title>
        <authorList>
            <person name="Mori T."/>
            <person name="Dohra H."/>
            <person name="Suzuki T."/>
            <person name="Kawagishi H."/>
            <person name="Hirai H."/>
        </authorList>
    </citation>
    <scope>NUCLEOTIDE SEQUENCE [LARGE SCALE GENOMIC DNA]</scope>
    <source>
        <strain evidence="1 2">YK-624</strain>
    </source>
</reference>
<dbReference type="EMBL" id="BPQB01000001">
    <property type="protein sequence ID" value="GJE84761.1"/>
    <property type="molecule type" value="Genomic_DNA"/>
</dbReference>
<gene>
    <name evidence="1" type="ORF">PsYK624_008370</name>
</gene>
<dbReference type="Proteomes" id="UP000703269">
    <property type="component" value="Unassembled WGS sequence"/>
</dbReference>
<name>A0A9P3L775_9APHY</name>
<keyword evidence="2" id="KW-1185">Reference proteome</keyword>
<organism evidence="1 2">
    <name type="scientific">Phanerochaete sordida</name>
    <dbReference type="NCBI Taxonomy" id="48140"/>
    <lineage>
        <taxon>Eukaryota</taxon>
        <taxon>Fungi</taxon>
        <taxon>Dikarya</taxon>
        <taxon>Basidiomycota</taxon>
        <taxon>Agaricomycotina</taxon>
        <taxon>Agaricomycetes</taxon>
        <taxon>Polyporales</taxon>
        <taxon>Phanerochaetaceae</taxon>
        <taxon>Phanerochaete</taxon>
    </lineage>
</organism>
<accession>A0A9P3L775</accession>
<proteinExistence type="predicted"/>
<dbReference type="OrthoDB" id="3147730at2759"/>
<protein>
    <submittedName>
        <fullName evidence="1">Uncharacterized protein</fullName>
    </submittedName>
</protein>
<evidence type="ECO:0000313" key="1">
    <source>
        <dbReference type="EMBL" id="GJE84761.1"/>
    </source>
</evidence>
<sequence>MANLVSFQAILFPSDDRNPHLVSLATSPVNTHGVPAVAEPFRCGRMPHPEVFMDYIAEGLGAQSWAYKVVDILDGMTKKFPTPYIIFYPTVSRDGMAFPVNKFIREVQGREFLEAKAWRGNVVVAKYRDLDYSDMTNASMADFPIVKNWLQTHRTD</sequence>